<protein>
    <submittedName>
        <fullName evidence="1">Uncharacterized protein</fullName>
    </submittedName>
</protein>
<evidence type="ECO:0000313" key="1">
    <source>
        <dbReference type="EMBL" id="DAF59606.1"/>
    </source>
</evidence>
<proteinExistence type="predicted"/>
<sequence length="166" mass="18982">MIWSTWWRARRNCTISIRQQKRGGIMSELIRVLEKQLEIESTAAKNKLTAANLDSIAKLTTAICNLKCMESESWSREIVAEAAETAISKYSNGKYDHNIDTLYDAYIAAKKSYQEIGDQGHRDKLMESVGRLMVEVYDMLSAMVMDSDFQDEKAEIMKRIRMLADG</sequence>
<reference evidence="1" key="1">
    <citation type="journal article" date="2021" name="Proc. Natl. Acad. Sci. U.S.A.">
        <title>A Catalog of Tens of Thousands of Viruses from Human Metagenomes Reveals Hidden Associations with Chronic Diseases.</title>
        <authorList>
            <person name="Tisza M.J."/>
            <person name="Buck C.B."/>
        </authorList>
    </citation>
    <scope>NUCLEOTIDE SEQUENCE</scope>
    <source>
        <strain evidence="1">CtmIh35</strain>
    </source>
</reference>
<organism evidence="1">
    <name type="scientific">Siphoviridae sp. ctmIh35</name>
    <dbReference type="NCBI Taxonomy" id="2827932"/>
    <lineage>
        <taxon>Viruses</taxon>
        <taxon>Duplodnaviria</taxon>
        <taxon>Heunggongvirae</taxon>
        <taxon>Uroviricota</taxon>
        <taxon>Caudoviricetes</taxon>
    </lineage>
</organism>
<accession>A0A8S5T8P0</accession>
<dbReference type="EMBL" id="BK032772">
    <property type="protein sequence ID" value="DAF59606.1"/>
    <property type="molecule type" value="Genomic_DNA"/>
</dbReference>
<name>A0A8S5T8P0_9CAUD</name>